<dbReference type="RefSeq" id="WP_308728525.1">
    <property type="nucleotide sequence ID" value="NZ_JAJEQF010000029.1"/>
</dbReference>
<protein>
    <submittedName>
        <fullName evidence="1">Uncharacterized protein</fullName>
    </submittedName>
</protein>
<evidence type="ECO:0000313" key="2">
    <source>
        <dbReference type="Proteomes" id="UP001199355"/>
    </source>
</evidence>
<sequence length="87" mass="9608">MKKYVNVVVTDADGNKEMREKAVVVSLQRQGNENKTTVSLVNVEGLDFVVAVCSLLKVVDDLDLNEAVLKIASEMDVQITGREQIED</sequence>
<accession>A0AAE3AYD2</accession>
<comment type="caution">
    <text evidence="1">The sequence shown here is derived from an EMBL/GenBank/DDBJ whole genome shotgun (WGS) entry which is preliminary data.</text>
</comment>
<gene>
    <name evidence="1" type="ORF">LKD45_10830</name>
</gene>
<dbReference type="AlphaFoldDB" id="A0AAE3AYD2"/>
<keyword evidence="2" id="KW-1185">Reference proteome</keyword>
<name>A0AAE3AYD2_9FIRM</name>
<organism evidence="1 2">
    <name type="scientific">Gallintestinimicrobium propionicum</name>
    <dbReference type="NCBI Taxonomy" id="2981770"/>
    <lineage>
        <taxon>Bacteria</taxon>
        <taxon>Bacillati</taxon>
        <taxon>Bacillota</taxon>
        <taxon>Clostridia</taxon>
        <taxon>Lachnospirales</taxon>
        <taxon>Lachnospiraceae</taxon>
        <taxon>Gallintestinimicrobium</taxon>
    </lineage>
</organism>
<dbReference type="Proteomes" id="UP001199355">
    <property type="component" value="Unassembled WGS sequence"/>
</dbReference>
<evidence type="ECO:0000313" key="1">
    <source>
        <dbReference type="EMBL" id="MCC2168174.1"/>
    </source>
</evidence>
<reference evidence="1 2" key="1">
    <citation type="submission" date="2021-10" db="EMBL/GenBank/DDBJ databases">
        <title>Anaerobic single-cell dispensing facilitates the cultivation of human gut bacteria.</title>
        <authorList>
            <person name="Afrizal A."/>
        </authorList>
    </citation>
    <scope>NUCLEOTIDE SEQUENCE [LARGE SCALE GENOMIC DNA]</scope>
    <source>
        <strain evidence="1 2">CLA-AA-H244</strain>
    </source>
</reference>
<proteinExistence type="predicted"/>
<dbReference type="EMBL" id="JAJEQF010000029">
    <property type="protein sequence ID" value="MCC2168174.1"/>
    <property type="molecule type" value="Genomic_DNA"/>
</dbReference>